<evidence type="ECO:0000259" key="1">
    <source>
        <dbReference type="PROSITE" id="PS51819"/>
    </source>
</evidence>
<dbReference type="GO" id="GO:0051213">
    <property type="term" value="F:dioxygenase activity"/>
    <property type="evidence" value="ECO:0007669"/>
    <property type="project" value="UniProtKB-KW"/>
</dbReference>
<name>E0I9R5_9BACL</name>
<dbReference type="eggNOG" id="COG3607">
    <property type="taxonomic scope" value="Bacteria"/>
</dbReference>
<dbReference type="OrthoDB" id="9798430at2"/>
<feature type="domain" description="VOC" evidence="1">
    <location>
        <begin position="3"/>
        <end position="126"/>
    </location>
</feature>
<dbReference type="InterPro" id="IPR004360">
    <property type="entry name" value="Glyas_Fos-R_dOase_dom"/>
</dbReference>
<protein>
    <submittedName>
        <fullName evidence="2">Glyoxalase/bleomycin resistance protein/dioxygenase</fullName>
    </submittedName>
</protein>
<dbReference type="PANTHER" id="PTHR36503">
    <property type="entry name" value="BLR2520 PROTEIN"/>
    <property type="match status" value="1"/>
</dbReference>
<accession>E0I9R5</accession>
<keyword evidence="2" id="KW-0560">Oxidoreductase</keyword>
<dbReference type="RefSeq" id="WP_006038396.1">
    <property type="nucleotide sequence ID" value="NZ_AEDD01000005.1"/>
</dbReference>
<proteinExistence type="predicted"/>
<dbReference type="EMBL" id="AEDD01000005">
    <property type="protein sequence ID" value="EFM11149.1"/>
    <property type="molecule type" value="Genomic_DNA"/>
</dbReference>
<dbReference type="PANTHER" id="PTHR36503:SF2">
    <property type="entry name" value="BLR2408 PROTEIN"/>
    <property type="match status" value="1"/>
</dbReference>
<keyword evidence="2" id="KW-0223">Dioxygenase</keyword>
<organism evidence="2 3">
    <name type="scientific">Paenibacillus curdlanolyticus YK9</name>
    <dbReference type="NCBI Taxonomy" id="717606"/>
    <lineage>
        <taxon>Bacteria</taxon>
        <taxon>Bacillati</taxon>
        <taxon>Bacillota</taxon>
        <taxon>Bacilli</taxon>
        <taxon>Bacillales</taxon>
        <taxon>Paenibacillaceae</taxon>
        <taxon>Paenibacillus</taxon>
    </lineage>
</organism>
<keyword evidence="3" id="KW-1185">Reference proteome</keyword>
<reference evidence="2 3" key="1">
    <citation type="submission" date="2010-07" db="EMBL/GenBank/DDBJ databases">
        <title>The draft genome of Paenibacillus curdlanolyticus YK9.</title>
        <authorList>
            <consortium name="US DOE Joint Genome Institute (JGI-PGF)"/>
            <person name="Lucas S."/>
            <person name="Copeland A."/>
            <person name="Lapidus A."/>
            <person name="Cheng J.-F."/>
            <person name="Bruce D."/>
            <person name="Goodwin L."/>
            <person name="Pitluck S."/>
            <person name="Land M.L."/>
            <person name="Hauser L."/>
            <person name="Chang Y.-J."/>
            <person name="Jeffries C."/>
            <person name="Anderson I.J."/>
            <person name="Johnson E."/>
            <person name="Loganathan U."/>
            <person name="Mulhopadhyay B."/>
            <person name="Kyrpides N."/>
            <person name="Woyke T.J."/>
        </authorList>
    </citation>
    <scope>NUCLEOTIDE SEQUENCE [LARGE SCALE GENOMIC DNA]</scope>
    <source>
        <strain evidence="2 3">YK9</strain>
    </source>
</reference>
<dbReference type="Pfam" id="PF00903">
    <property type="entry name" value="Glyoxalase"/>
    <property type="match status" value="1"/>
</dbReference>
<dbReference type="InterPro" id="IPR037523">
    <property type="entry name" value="VOC_core"/>
</dbReference>
<dbReference type="PROSITE" id="PS51819">
    <property type="entry name" value="VOC"/>
    <property type="match status" value="1"/>
</dbReference>
<evidence type="ECO:0000313" key="2">
    <source>
        <dbReference type="EMBL" id="EFM11149.1"/>
    </source>
</evidence>
<dbReference type="Proteomes" id="UP000005387">
    <property type="component" value="Unassembled WGS sequence"/>
</dbReference>
<dbReference type="SUPFAM" id="SSF54593">
    <property type="entry name" value="Glyoxalase/Bleomycin resistance protein/Dihydroxybiphenyl dioxygenase"/>
    <property type="match status" value="1"/>
</dbReference>
<dbReference type="Gene3D" id="3.10.180.10">
    <property type="entry name" value="2,3-Dihydroxybiphenyl 1,2-Dioxygenase, domain 1"/>
    <property type="match status" value="1"/>
</dbReference>
<sequence length="134" mass="14544">MANSIWINLPVKDLPASEAFFTRLGFSVTSAGDKAKIVVGDKNAVVMLFPEETLSRFTGAPISDTRQGIEVIISIGADSKEEVDAWVANVEQAGGTVTSKPGYQDGWMYGAAFADLDGHRWNLLYMDMSKRPKG</sequence>
<dbReference type="InterPro" id="IPR029068">
    <property type="entry name" value="Glyas_Bleomycin-R_OHBP_Dase"/>
</dbReference>
<gene>
    <name evidence="2" type="ORF">PaecuDRAFT_2402</name>
</gene>
<evidence type="ECO:0000313" key="3">
    <source>
        <dbReference type="Proteomes" id="UP000005387"/>
    </source>
</evidence>
<dbReference type="AlphaFoldDB" id="E0I9R5"/>